<dbReference type="EMBL" id="CAUOFW020006024">
    <property type="protein sequence ID" value="CAK9172582.1"/>
    <property type="molecule type" value="Genomic_DNA"/>
</dbReference>
<dbReference type="InterPro" id="IPR038380">
    <property type="entry name" value="Ribosomal_bS21_sf"/>
</dbReference>
<dbReference type="PANTHER" id="PTHR21109">
    <property type="entry name" value="MITOCHONDRIAL 28S RIBOSOMAL PROTEIN S21"/>
    <property type="match status" value="1"/>
</dbReference>
<evidence type="ECO:0000256" key="1">
    <source>
        <dbReference type="ARBA" id="ARBA00006640"/>
    </source>
</evidence>
<reference evidence="5 6" key="1">
    <citation type="submission" date="2024-02" db="EMBL/GenBank/DDBJ databases">
        <authorList>
            <person name="Vignale AGUSTIN F."/>
            <person name="Sosa J E."/>
            <person name="Modenutti C."/>
        </authorList>
    </citation>
    <scope>NUCLEOTIDE SEQUENCE [LARGE SCALE GENOMIC DNA]</scope>
</reference>
<organism evidence="5 6">
    <name type="scientific">Ilex paraguariensis</name>
    <name type="common">yerba mate</name>
    <dbReference type="NCBI Taxonomy" id="185542"/>
    <lineage>
        <taxon>Eukaryota</taxon>
        <taxon>Viridiplantae</taxon>
        <taxon>Streptophyta</taxon>
        <taxon>Embryophyta</taxon>
        <taxon>Tracheophyta</taxon>
        <taxon>Spermatophyta</taxon>
        <taxon>Magnoliopsida</taxon>
        <taxon>eudicotyledons</taxon>
        <taxon>Gunneridae</taxon>
        <taxon>Pentapetalae</taxon>
        <taxon>asterids</taxon>
        <taxon>campanulids</taxon>
        <taxon>Aquifoliales</taxon>
        <taxon>Aquifoliaceae</taxon>
        <taxon>Ilex</taxon>
    </lineage>
</organism>
<evidence type="ECO:0000313" key="5">
    <source>
        <dbReference type="EMBL" id="CAK9172582.1"/>
    </source>
</evidence>
<evidence type="ECO:0000256" key="4">
    <source>
        <dbReference type="SAM" id="MobiDB-lite"/>
    </source>
</evidence>
<feature type="compositionally biased region" description="Basic residues" evidence="4">
    <location>
        <begin position="145"/>
        <end position="163"/>
    </location>
</feature>
<protein>
    <recommendedName>
        <fullName evidence="7">Ribosomal protein S21</fullName>
    </recommendedName>
</protein>
<sequence>MAVCSSLCNPLSFISPPSTLPTISPPSQLTLPLSSFSLLSRSSLPPDPRPTAPLSQKIKTRDGLLPVIPKESPHFSLSSDLVSVLCPSLAYSNTLFFKSAYNVQIIVKEDEPEEELLKRFRRQVFRAGIIQESKRRRFFETTQEKKKRKAREASKRNRKRRPQVKAQQQDEKEASKKKKKDEEDDNWEFFDVELPYC</sequence>
<dbReference type="InterPro" id="IPR001911">
    <property type="entry name" value="Ribosomal_bS21"/>
</dbReference>
<proteinExistence type="inferred from homology"/>
<dbReference type="PRINTS" id="PR00976">
    <property type="entry name" value="RIBOSOMALS21"/>
</dbReference>
<dbReference type="AlphaFoldDB" id="A0ABC8TSX4"/>
<gene>
    <name evidence="5" type="ORF">ILEXP_LOCUS42231</name>
</gene>
<evidence type="ECO:0008006" key="7">
    <source>
        <dbReference type="Google" id="ProtNLM"/>
    </source>
</evidence>
<dbReference type="Gene3D" id="1.20.5.1150">
    <property type="entry name" value="Ribosomal protein S8"/>
    <property type="match status" value="1"/>
</dbReference>
<dbReference type="GO" id="GO:0005840">
    <property type="term" value="C:ribosome"/>
    <property type="evidence" value="ECO:0007669"/>
    <property type="project" value="UniProtKB-KW"/>
</dbReference>
<dbReference type="GO" id="GO:1990904">
    <property type="term" value="C:ribonucleoprotein complex"/>
    <property type="evidence" value="ECO:0007669"/>
    <property type="project" value="UniProtKB-KW"/>
</dbReference>
<dbReference type="Pfam" id="PF01165">
    <property type="entry name" value="Ribosomal_S21"/>
    <property type="match status" value="1"/>
</dbReference>
<comment type="caution">
    <text evidence="5">The sequence shown here is derived from an EMBL/GenBank/DDBJ whole genome shotgun (WGS) entry which is preliminary data.</text>
</comment>
<evidence type="ECO:0000256" key="2">
    <source>
        <dbReference type="ARBA" id="ARBA00022980"/>
    </source>
</evidence>
<dbReference type="Proteomes" id="UP001642360">
    <property type="component" value="Unassembled WGS sequence"/>
</dbReference>
<evidence type="ECO:0000256" key="3">
    <source>
        <dbReference type="ARBA" id="ARBA00023274"/>
    </source>
</evidence>
<keyword evidence="6" id="KW-1185">Reference proteome</keyword>
<dbReference type="PANTHER" id="PTHR21109:SF27">
    <property type="entry name" value="30S RIBOSOMAL PROTEIN S21, CHLOROPLASTIC"/>
    <property type="match status" value="1"/>
</dbReference>
<dbReference type="HAMAP" id="MF_00358">
    <property type="entry name" value="Ribosomal_bS21"/>
    <property type="match status" value="1"/>
</dbReference>
<keyword evidence="3" id="KW-0687">Ribonucleoprotein</keyword>
<comment type="similarity">
    <text evidence="1">Belongs to the bacterial ribosomal protein bS21 family.</text>
</comment>
<dbReference type="NCBIfam" id="TIGR00030">
    <property type="entry name" value="S21p"/>
    <property type="match status" value="1"/>
</dbReference>
<name>A0ABC8TSX4_9AQUA</name>
<evidence type="ECO:0000313" key="6">
    <source>
        <dbReference type="Proteomes" id="UP001642360"/>
    </source>
</evidence>
<feature type="region of interest" description="Disordered" evidence="4">
    <location>
        <begin position="140"/>
        <end position="186"/>
    </location>
</feature>
<accession>A0ABC8TSX4</accession>
<keyword evidence="2" id="KW-0689">Ribosomal protein</keyword>